<protein>
    <recommendedName>
        <fullName evidence="4">DUF995 domain-containing protein</fullName>
    </recommendedName>
</protein>
<feature type="signal peptide" evidence="1">
    <location>
        <begin position="1"/>
        <end position="33"/>
    </location>
</feature>
<evidence type="ECO:0000313" key="3">
    <source>
        <dbReference type="Proteomes" id="UP000191897"/>
    </source>
</evidence>
<reference evidence="2 3" key="1">
    <citation type="submission" date="2016-01" db="EMBL/GenBank/DDBJ databases">
        <authorList>
            <person name="Oliw E.H."/>
        </authorList>
    </citation>
    <scope>NUCLEOTIDE SEQUENCE [LARGE SCALE GENOMIC DNA]</scope>
    <source>
        <strain evidence="2 3">Kerr 14</strain>
    </source>
</reference>
<dbReference type="EMBL" id="FBWC01000026">
    <property type="protein sequence ID" value="CUX53488.1"/>
    <property type="molecule type" value="Genomic_DNA"/>
</dbReference>
<dbReference type="Pfam" id="PF06191">
    <property type="entry name" value="DUF995"/>
    <property type="match status" value="1"/>
</dbReference>
<sequence length="173" mass="19063">MKEEAVMKTTISKCGFSAFVLCLAVVVPSAVHAAGGTKTPKPLRTSEVVDMYFDKTWKWETGGGRFIADGRKFVAATEEKGKKSIGEGRWTVDANGTLCMRATWKSAAGNGKADTCFDHGRIGKVLYQRKQGGPWYVFRHNPPRPGDEFLKLVRKDDVTPQIAAYDKAMTATR</sequence>
<organism evidence="2 3">
    <name type="scientific">Agrobacterium tumefaciens str. Kerr 14</name>
    <dbReference type="NCBI Taxonomy" id="1183424"/>
    <lineage>
        <taxon>Bacteria</taxon>
        <taxon>Pseudomonadati</taxon>
        <taxon>Pseudomonadota</taxon>
        <taxon>Alphaproteobacteria</taxon>
        <taxon>Hyphomicrobiales</taxon>
        <taxon>Rhizobiaceae</taxon>
        <taxon>Rhizobium/Agrobacterium group</taxon>
        <taxon>Agrobacterium</taxon>
        <taxon>Agrobacterium tumefaciens complex</taxon>
    </lineage>
</organism>
<name>A0A1S7RKQ9_AGRTU</name>
<dbReference type="Proteomes" id="UP000191897">
    <property type="component" value="Unassembled WGS sequence"/>
</dbReference>
<evidence type="ECO:0000256" key="1">
    <source>
        <dbReference type="SAM" id="SignalP"/>
    </source>
</evidence>
<proteinExistence type="predicted"/>
<dbReference type="AlphaFoldDB" id="A0A1S7RKQ9"/>
<dbReference type="InterPro" id="IPR009337">
    <property type="entry name" value="DUF995"/>
</dbReference>
<keyword evidence="1" id="KW-0732">Signal</keyword>
<feature type="chain" id="PRO_5013204437" description="DUF995 domain-containing protein" evidence="1">
    <location>
        <begin position="34"/>
        <end position="173"/>
    </location>
</feature>
<gene>
    <name evidence="2" type="ORF">AGR4C_Lc40086</name>
</gene>
<evidence type="ECO:0008006" key="4">
    <source>
        <dbReference type="Google" id="ProtNLM"/>
    </source>
</evidence>
<accession>A0A1S7RKQ9</accession>
<evidence type="ECO:0000313" key="2">
    <source>
        <dbReference type="EMBL" id="CUX53488.1"/>
    </source>
</evidence>